<dbReference type="EMBL" id="BAABLX010000029">
    <property type="protein sequence ID" value="GAA4951873.1"/>
    <property type="molecule type" value="Genomic_DNA"/>
</dbReference>
<dbReference type="InterPro" id="IPR002347">
    <property type="entry name" value="SDR_fam"/>
</dbReference>
<evidence type="ECO:0000313" key="3">
    <source>
        <dbReference type="EMBL" id="GAA4951873.1"/>
    </source>
</evidence>
<comment type="similarity">
    <text evidence="2">Belongs to the short-chain dehydrogenases/reductases (SDR) family.</text>
</comment>
<keyword evidence="4" id="KW-1185">Reference proteome</keyword>
<organism evidence="3 4">
    <name type="scientific">Halioxenophilus aromaticivorans</name>
    <dbReference type="NCBI Taxonomy" id="1306992"/>
    <lineage>
        <taxon>Bacteria</taxon>
        <taxon>Pseudomonadati</taxon>
        <taxon>Pseudomonadota</taxon>
        <taxon>Gammaproteobacteria</taxon>
        <taxon>Alteromonadales</taxon>
        <taxon>Alteromonadaceae</taxon>
        <taxon>Halioxenophilus</taxon>
    </lineage>
</organism>
<evidence type="ECO:0000313" key="4">
    <source>
        <dbReference type="Proteomes" id="UP001409585"/>
    </source>
</evidence>
<dbReference type="InterPro" id="IPR036291">
    <property type="entry name" value="NAD(P)-bd_dom_sf"/>
</dbReference>
<dbReference type="PRINTS" id="PR00081">
    <property type="entry name" value="GDHRDH"/>
</dbReference>
<dbReference type="Proteomes" id="UP001409585">
    <property type="component" value="Unassembled WGS sequence"/>
</dbReference>
<dbReference type="Gene3D" id="3.40.50.720">
    <property type="entry name" value="NAD(P)-binding Rossmann-like Domain"/>
    <property type="match status" value="1"/>
</dbReference>
<evidence type="ECO:0000256" key="1">
    <source>
        <dbReference type="ARBA" id="ARBA00023002"/>
    </source>
</evidence>
<comment type="caution">
    <text evidence="3">The sequence shown here is derived from an EMBL/GenBank/DDBJ whole genome shotgun (WGS) entry which is preliminary data.</text>
</comment>
<dbReference type="Pfam" id="PF00106">
    <property type="entry name" value="adh_short"/>
    <property type="match status" value="1"/>
</dbReference>
<reference evidence="4" key="1">
    <citation type="journal article" date="2019" name="Int. J. Syst. Evol. Microbiol.">
        <title>The Global Catalogue of Microorganisms (GCM) 10K type strain sequencing project: providing services to taxonomists for standard genome sequencing and annotation.</title>
        <authorList>
            <consortium name="The Broad Institute Genomics Platform"/>
            <consortium name="The Broad Institute Genome Sequencing Center for Infectious Disease"/>
            <person name="Wu L."/>
            <person name="Ma J."/>
        </authorList>
    </citation>
    <scope>NUCLEOTIDE SEQUENCE [LARGE SCALE GENOMIC DNA]</scope>
    <source>
        <strain evidence="4">JCM 19134</strain>
    </source>
</reference>
<dbReference type="GO" id="GO:0016491">
    <property type="term" value="F:oxidoreductase activity"/>
    <property type="evidence" value="ECO:0007669"/>
    <property type="project" value="UniProtKB-KW"/>
</dbReference>
<keyword evidence="1" id="KW-0560">Oxidoreductase</keyword>
<name>A0AAV3U6T5_9ALTE</name>
<protein>
    <submittedName>
        <fullName evidence="3">SDR family NAD(P)-dependent oxidoreductase</fullName>
    </submittedName>
</protein>
<dbReference type="PROSITE" id="PS00061">
    <property type="entry name" value="ADH_SHORT"/>
    <property type="match status" value="1"/>
</dbReference>
<evidence type="ECO:0000256" key="2">
    <source>
        <dbReference type="RuleBase" id="RU000363"/>
    </source>
</evidence>
<dbReference type="InterPro" id="IPR020904">
    <property type="entry name" value="Sc_DH/Rdtase_CS"/>
</dbReference>
<gene>
    <name evidence="3" type="ORF">GCM10025791_35610</name>
</gene>
<dbReference type="SUPFAM" id="SSF51735">
    <property type="entry name" value="NAD(P)-binding Rossmann-fold domains"/>
    <property type="match status" value="1"/>
</dbReference>
<dbReference type="PANTHER" id="PTHR43658">
    <property type="entry name" value="SHORT-CHAIN DEHYDROGENASE/REDUCTASE"/>
    <property type="match status" value="1"/>
</dbReference>
<dbReference type="RefSeq" id="WP_345425606.1">
    <property type="nucleotide sequence ID" value="NZ_AP031496.1"/>
</dbReference>
<dbReference type="PANTHER" id="PTHR43658:SF8">
    <property type="entry name" value="17-BETA-HYDROXYSTEROID DEHYDROGENASE 14-RELATED"/>
    <property type="match status" value="1"/>
</dbReference>
<dbReference type="AlphaFoldDB" id="A0AAV3U6T5"/>
<proteinExistence type="inferred from homology"/>
<dbReference type="PRINTS" id="PR00080">
    <property type="entry name" value="SDRFAMILY"/>
</dbReference>
<sequence length="253" mass="26320">MHIQNKKAIVIGGASGMALATVKLLHDSGAKVAIMDLASSNGEAIAAEMGIAFQACDILDYEGLEKSLRAIAEQLGGLNIVVTTAGGGIAMRTLTKKGPHDMASFTKVLDLSLTATFNICRIAADIMKDEQPDAMGERGVLVNTASIAAFEGQIGQVAYAAAKAGVAGMILPMARDLGSLGIRVMAIAPSLFATGATQAIPEEMVGVLTKDCAFPKRMGLPEEYAMLAKSIVENPMLNGQTIRLDAGIRFGPK</sequence>
<accession>A0AAV3U6T5</accession>